<protein>
    <submittedName>
        <fullName evidence="1">Uncharacterized protein</fullName>
    </submittedName>
</protein>
<reference evidence="1" key="1">
    <citation type="journal article" date="2020" name="Stud. Mycol.">
        <title>101 Dothideomycetes genomes: a test case for predicting lifestyles and emergence of pathogens.</title>
        <authorList>
            <person name="Haridas S."/>
            <person name="Albert R."/>
            <person name="Binder M."/>
            <person name="Bloem J."/>
            <person name="Labutti K."/>
            <person name="Salamov A."/>
            <person name="Andreopoulos B."/>
            <person name="Baker S."/>
            <person name="Barry K."/>
            <person name="Bills G."/>
            <person name="Bluhm B."/>
            <person name="Cannon C."/>
            <person name="Castanera R."/>
            <person name="Culley D."/>
            <person name="Daum C."/>
            <person name="Ezra D."/>
            <person name="Gonzalez J."/>
            <person name="Henrissat B."/>
            <person name="Kuo A."/>
            <person name="Liang C."/>
            <person name="Lipzen A."/>
            <person name="Lutzoni F."/>
            <person name="Magnuson J."/>
            <person name="Mondo S."/>
            <person name="Nolan M."/>
            <person name="Ohm R."/>
            <person name="Pangilinan J."/>
            <person name="Park H.-J."/>
            <person name="Ramirez L."/>
            <person name="Alfaro M."/>
            <person name="Sun H."/>
            <person name="Tritt A."/>
            <person name="Yoshinaga Y."/>
            <person name="Zwiers L.-H."/>
            <person name="Turgeon B."/>
            <person name="Goodwin S."/>
            <person name="Spatafora J."/>
            <person name="Crous P."/>
            <person name="Grigoriev I."/>
        </authorList>
    </citation>
    <scope>NUCLEOTIDE SEQUENCE</scope>
    <source>
        <strain evidence="1">CBS 525.71</strain>
    </source>
</reference>
<name>A0ACB6RVP7_9PLEO</name>
<keyword evidence="2" id="KW-1185">Reference proteome</keyword>
<organism evidence="1 2">
    <name type="scientific">Macroventuria anomochaeta</name>
    <dbReference type="NCBI Taxonomy" id="301207"/>
    <lineage>
        <taxon>Eukaryota</taxon>
        <taxon>Fungi</taxon>
        <taxon>Dikarya</taxon>
        <taxon>Ascomycota</taxon>
        <taxon>Pezizomycotina</taxon>
        <taxon>Dothideomycetes</taxon>
        <taxon>Pleosporomycetidae</taxon>
        <taxon>Pleosporales</taxon>
        <taxon>Pleosporineae</taxon>
        <taxon>Didymellaceae</taxon>
        <taxon>Macroventuria</taxon>
    </lineage>
</organism>
<proteinExistence type="predicted"/>
<gene>
    <name evidence="1" type="ORF">BU25DRAFT_423722</name>
</gene>
<comment type="caution">
    <text evidence="1">The sequence shown here is derived from an EMBL/GenBank/DDBJ whole genome shotgun (WGS) entry which is preliminary data.</text>
</comment>
<evidence type="ECO:0000313" key="2">
    <source>
        <dbReference type="Proteomes" id="UP000799754"/>
    </source>
</evidence>
<dbReference type="Proteomes" id="UP000799754">
    <property type="component" value="Unassembled WGS sequence"/>
</dbReference>
<evidence type="ECO:0000313" key="1">
    <source>
        <dbReference type="EMBL" id="KAF2624967.1"/>
    </source>
</evidence>
<dbReference type="EMBL" id="MU006728">
    <property type="protein sequence ID" value="KAF2624967.1"/>
    <property type="molecule type" value="Genomic_DNA"/>
</dbReference>
<accession>A0ACB6RVP7</accession>
<sequence length="401" mass="44914">MSSCASLPRRPVDNIATPTRSDSHSRLFHGFPALSPALYPAFTSSYPKSDSRILNMPSRVFAAPPRQVEELTALLTHRDKENFASPILAEGECSFELALDFQGRKHVYPEASVEVYTFGLQEDVSSSHPSFPMPGLASANTLRNYLHEYLQPHQIIDEYGDECDLSGVSNDHLAVLQAKMWTKVSNSRCPTMTTSQRPSRLQVLVAEHVAKISQLLEEKHLFVLSNTAHDTCTYLKDLQVIPMHTCQSQIVRLEPLVHWGTVTPTVGSQSILAFRRDGELMQQPEYWQLVRHLVDTEAPTYCVDCLEYLWRKRAEARDTMRQLQGALPRPQLRSSEEPAPVQIMRPFKNPRVTLFDVSALIGSGTLGAAAYQSKPADGELHEDFGKVSQDAPTLRKTDETG</sequence>